<dbReference type="GO" id="GO:0003677">
    <property type="term" value="F:DNA binding"/>
    <property type="evidence" value="ECO:0007669"/>
    <property type="project" value="InterPro"/>
</dbReference>
<feature type="domain" description="SpoVT-AbrB" evidence="1">
    <location>
        <begin position="4"/>
        <end position="50"/>
    </location>
</feature>
<proteinExistence type="predicted"/>
<name>A0A8S5NZM7_9CAUD</name>
<dbReference type="Pfam" id="PF04014">
    <property type="entry name" value="MazE_antitoxin"/>
    <property type="match status" value="1"/>
</dbReference>
<evidence type="ECO:0000313" key="2">
    <source>
        <dbReference type="EMBL" id="DAD99847.1"/>
    </source>
</evidence>
<protein>
    <submittedName>
        <fullName evidence="2">SpoVT / AbrB like domain</fullName>
    </submittedName>
</protein>
<dbReference type="EMBL" id="BK015295">
    <property type="protein sequence ID" value="DAD99847.1"/>
    <property type="molecule type" value="Genomic_DNA"/>
</dbReference>
<dbReference type="InterPro" id="IPR037914">
    <property type="entry name" value="SpoVT-AbrB_sf"/>
</dbReference>
<dbReference type="InterPro" id="IPR007159">
    <property type="entry name" value="SpoVT-AbrB_dom"/>
</dbReference>
<accession>A0A8S5NZM7</accession>
<organism evidence="2">
    <name type="scientific">Siphoviridae sp. ctwhn18</name>
    <dbReference type="NCBI Taxonomy" id="2825733"/>
    <lineage>
        <taxon>Viruses</taxon>
        <taxon>Duplodnaviria</taxon>
        <taxon>Heunggongvirae</taxon>
        <taxon>Uroviricota</taxon>
        <taxon>Caudoviricetes</taxon>
    </lineage>
</organism>
<sequence>MTSKKLTSKSGITIPKDLRVMLGWEPGMSVDLEADGTGALTIRPHIDRCRFCGAFENVRKYKDVCVCTACAVKMKEAV</sequence>
<dbReference type="SUPFAM" id="SSF89447">
    <property type="entry name" value="AbrB/MazE/MraZ-like"/>
    <property type="match status" value="1"/>
</dbReference>
<reference evidence="2" key="1">
    <citation type="journal article" date="2021" name="Proc. Natl. Acad. Sci. U.S.A.">
        <title>A Catalog of Tens of Thousands of Viruses from Human Metagenomes Reveals Hidden Associations with Chronic Diseases.</title>
        <authorList>
            <person name="Tisza M.J."/>
            <person name="Buck C.B."/>
        </authorList>
    </citation>
    <scope>NUCLEOTIDE SEQUENCE</scope>
    <source>
        <strain evidence="2">Ctwhn18</strain>
    </source>
</reference>
<evidence type="ECO:0000259" key="1">
    <source>
        <dbReference type="SMART" id="SM00966"/>
    </source>
</evidence>
<dbReference type="SMART" id="SM00966">
    <property type="entry name" value="SpoVT_AbrB"/>
    <property type="match status" value="1"/>
</dbReference>
<dbReference type="Gene3D" id="2.10.260.10">
    <property type="match status" value="1"/>
</dbReference>